<dbReference type="Proteomes" id="UP001159363">
    <property type="component" value="Chromosome 3"/>
</dbReference>
<gene>
    <name evidence="1" type="ORF">PR048_009841</name>
</gene>
<comment type="caution">
    <text evidence="1">The sequence shown here is derived from an EMBL/GenBank/DDBJ whole genome shotgun (WGS) entry which is preliminary data.</text>
</comment>
<protein>
    <submittedName>
        <fullName evidence="1">Uncharacterized protein</fullName>
    </submittedName>
</protein>
<sequence length="418" mass="45670">MVLVLSRFPYRALAPSLSSFSFPCAAGALLRPALELLVEEVTALEQQGRCPPRGLIHPCSQPEECGRQLFRQGCMVVTHAQRQFSFQFLIASLGQVCPWMVNCCGVISYAPSCAQISPHMAGELFPRQASVQETPLKVLVAEVGKVVLVAFLARGRQLRAAHGIVLAALGPFCGVLLIARPAYFTVTCKQIAQSLCALRGKLVTGLLQHFKYYRCVYSMFMGIEYMRLFTFMFTKDTSDTQSSSSQATPGATAAELTACSPPKANRVPSPAGPLPDFRMLESCRTMLLVGGFSRGSPYCTILTSTTVIGSQDLAVKSRPNLFTHSPRRHPQCCRLHGDGNTVRQCQILPLNGDCAFDAQVGVALIALWFPGLRRENRPREQYKDENTVCLVRRSDELLGAHVIVASNAQNNYGLPVPG</sequence>
<name>A0ABQ9I2W5_9NEOP</name>
<dbReference type="EMBL" id="JARBHB010000003">
    <property type="protein sequence ID" value="KAJ8890333.1"/>
    <property type="molecule type" value="Genomic_DNA"/>
</dbReference>
<evidence type="ECO:0000313" key="1">
    <source>
        <dbReference type="EMBL" id="KAJ8890333.1"/>
    </source>
</evidence>
<keyword evidence="2" id="KW-1185">Reference proteome</keyword>
<proteinExistence type="predicted"/>
<reference evidence="1 2" key="1">
    <citation type="submission" date="2023-02" db="EMBL/GenBank/DDBJ databases">
        <title>LHISI_Scaffold_Assembly.</title>
        <authorList>
            <person name="Stuart O.P."/>
            <person name="Cleave R."/>
            <person name="Magrath M.J.L."/>
            <person name="Mikheyev A.S."/>
        </authorList>
    </citation>
    <scope>NUCLEOTIDE SEQUENCE [LARGE SCALE GENOMIC DNA]</scope>
    <source>
        <strain evidence="1">Daus_M_001</strain>
        <tissue evidence="1">Leg muscle</tissue>
    </source>
</reference>
<accession>A0ABQ9I2W5</accession>
<evidence type="ECO:0000313" key="2">
    <source>
        <dbReference type="Proteomes" id="UP001159363"/>
    </source>
</evidence>
<organism evidence="1 2">
    <name type="scientific">Dryococelus australis</name>
    <dbReference type="NCBI Taxonomy" id="614101"/>
    <lineage>
        <taxon>Eukaryota</taxon>
        <taxon>Metazoa</taxon>
        <taxon>Ecdysozoa</taxon>
        <taxon>Arthropoda</taxon>
        <taxon>Hexapoda</taxon>
        <taxon>Insecta</taxon>
        <taxon>Pterygota</taxon>
        <taxon>Neoptera</taxon>
        <taxon>Polyneoptera</taxon>
        <taxon>Phasmatodea</taxon>
        <taxon>Verophasmatodea</taxon>
        <taxon>Anareolatae</taxon>
        <taxon>Phasmatidae</taxon>
        <taxon>Eurycanthinae</taxon>
        <taxon>Dryococelus</taxon>
    </lineage>
</organism>